<comment type="similarity">
    <text evidence="1">Belongs to the CapA family.</text>
</comment>
<reference evidence="4 5" key="1">
    <citation type="submission" date="2019-03" db="EMBL/GenBank/DDBJ databases">
        <title>Genomic Encyclopedia of Type Strains, Phase IV (KMG-IV): sequencing the most valuable type-strain genomes for metagenomic binning, comparative biology and taxonomic classification.</title>
        <authorList>
            <person name="Goeker M."/>
        </authorList>
    </citation>
    <scope>NUCLEOTIDE SEQUENCE [LARGE SCALE GENOMIC DNA]</scope>
    <source>
        <strain evidence="4 5">DSM 28559</strain>
    </source>
</reference>
<feature type="domain" description="Capsule synthesis protein CapA" evidence="3">
    <location>
        <begin position="76"/>
        <end position="340"/>
    </location>
</feature>
<feature type="transmembrane region" description="Helical" evidence="2">
    <location>
        <begin position="7"/>
        <end position="28"/>
    </location>
</feature>
<dbReference type="RefSeq" id="WP_132087225.1">
    <property type="nucleotide sequence ID" value="NZ_JANKAQ010000005.1"/>
</dbReference>
<dbReference type="SMART" id="SM00854">
    <property type="entry name" value="PGA_cap"/>
    <property type="match status" value="1"/>
</dbReference>
<evidence type="ECO:0000256" key="1">
    <source>
        <dbReference type="ARBA" id="ARBA00005662"/>
    </source>
</evidence>
<gene>
    <name evidence="4" type="ORF">EV212_10189</name>
</gene>
<dbReference type="PANTHER" id="PTHR33393">
    <property type="entry name" value="POLYGLUTAMINE SYNTHESIS ACCESSORY PROTEIN RV0574C-RELATED"/>
    <property type="match status" value="1"/>
</dbReference>
<keyword evidence="2" id="KW-0812">Transmembrane</keyword>
<keyword evidence="5" id="KW-1185">Reference proteome</keyword>
<evidence type="ECO:0000313" key="5">
    <source>
        <dbReference type="Proteomes" id="UP000295711"/>
    </source>
</evidence>
<accession>A0A4R2LCZ8</accession>
<sequence length="443" mass="48590">MKDVKRLLYVVVCAVFFIGLYILSDFYAGEAVGKYASEISSGNSKLTSNEKVTMDSLSLENQVGNYVSTVSRQEIRLSFLGDITFEGDQLDRYYDSSTESFDFTNSFRYITKYLKASNYVAADFEGVMDGPDENYEDVYDQYGTAGFLYNIPEVAAENMKAAGISLLQTANEHSGDFGIDGVKSTLSHLDSAGIKSVGTQKSSNDKRYTIASVNSLKIGFVAYTNDLNAELDEEDAYAINSLDNYDESKIQQMCNDVRAARRDGAEFIVAMVYAGDAYNTEPDENQKALFNHLFEAGADIVIGTEPYALQPIEIRDLTDTNGTSKKGVAIYSLGTFLGSETYGSAGIDNDIGAIFDVIIDKEGNKKARISGIRLTPTCITYTEDDVFVLPAAEVKNNKDNFSDVTDETVLERVKAACDEIIPGLLEGTGLTGQYSENTYVVNF</sequence>
<evidence type="ECO:0000313" key="4">
    <source>
        <dbReference type="EMBL" id="TCO86309.1"/>
    </source>
</evidence>
<dbReference type="InterPro" id="IPR019079">
    <property type="entry name" value="Capsule_synth_CapA"/>
</dbReference>
<dbReference type="InterPro" id="IPR029052">
    <property type="entry name" value="Metallo-depent_PP-like"/>
</dbReference>
<dbReference type="InterPro" id="IPR052169">
    <property type="entry name" value="CW_Biosynth-Accessory"/>
</dbReference>
<evidence type="ECO:0000259" key="3">
    <source>
        <dbReference type="SMART" id="SM00854"/>
    </source>
</evidence>
<dbReference type="SUPFAM" id="SSF56300">
    <property type="entry name" value="Metallo-dependent phosphatases"/>
    <property type="match status" value="1"/>
</dbReference>
<dbReference type="Pfam" id="PF09587">
    <property type="entry name" value="PGA_cap"/>
    <property type="match status" value="1"/>
</dbReference>
<proteinExistence type="inferred from homology"/>
<comment type="caution">
    <text evidence="4">The sequence shown here is derived from an EMBL/GenBank/DDBJ whole genome shotgun (WGS) entry which is preliminary data.</text>
</comment>
<name>A0A4R2LCZ8_9FIRM</name>
<dbReference type="AlphaFoldDB" id="A0A4R2LCZ8"/>
<dbReference type="OrthoDB" id="9810906at2"/>
<protein>
    <submittedName>
        <fullName evidence="4">Poly-gamma-glutamate synthesis protein (Capsule biosynthesis protein)</fullName>
    </submittedName>
</protein>
<keyword evidence="2" id="KW-1133">Transmembrane helix</keyword>
<dbReference type="Proteomes" id="UP000295711">
    <property type="component" value="Unassembled WGS sequence"/>
</dbReference>
<dbReference type="Gene3D" id="3.60.21.10">
    <property type="match status" value="1"/>
</dbReference>
<organism evidence="4 5">
    <name type="scientific">Frisingicoccus caecimuris</name>
    <dbReference type="NCBI Taxonomy" id="1796636"/>
    <lineage>
        <taxon>Bacteria</taxon>
        <taxon>Bacillati</taxon>
        <taxon>Bacillota</taxon>
        <taxon>Clostridia</taxon>
        <taxon>Lachnospirales</taxon>
        <taxon>Lachnospiraceae</taxon>
        <taxon>Frisingicoccus</taxon>
    </lineage>
</organism>
<dbReference type="EMBL" id="SLXA01000001">
    <property type="protein sequence ID" value="TCO86309.1"/>
    <property type="molecule type" value="Genomic_DNA"/>
</dbReference>
<evidence type="ECO:0000256" key="2">
    <source>
        <dbReference type="SAM" id="Phobius"/>
    </source>
</evidence>
<keyword evidence="2" id="KW-0472">Membrane</keyword>
<dbReference type="PANTHER" id="PTHR33393:SF13">
    <property type="entry name" value="PGA BIOSYNTHESIS PROTEIN CAPA"/>
    <property type="match status" value="1"/>
</dbReference>